<reference evidence="7" key="1">
    <citation type="submission" date="2019-12" db="UniProtKB">
        <authorList>
            <consortium name="WormBaseParasite"/>
        </authorList>
    </citation>
    <scope>IDENTIFICATION</scope>
</reference>
<keyword evidence="3 5" id="KW-1133">Transmembrane helix</keyword>
<dbReference type="Pfam" id="PF00335">
    <property type="entry name" value="Tetraspanin"/>
    <property type="match status" value="1"/>
</dbReference>
<comment type="subcellular location">
    <subcellularLocation>
        <location evidence="1">Membrane</location>
        <topology evidence="1">Multi-pass membrane protein</topology>
    </subcellularLocation>
</comment>
<evidence type="ECO:0000256" key="4">
    <source>
        <dbReference type="ARBA" id="ARBA00023136"/>
    </source>
</evidence>
<dbReference type="AlphaFoldDB" id="A0A5S6QTP7"/>
<feature type="transmembrane region" description="Helical" evidence="5">
    <location>
        <begin position="39"/>
        <end position="62"/>
    </location>
</feature>
<evidence type="ECO:0000256" key="3">
    <source>
        <dbReference type="ARBA" id="ARBA00022989"/>
    </source>
</evidence>
<feature type="transmembrane region" description="Helical" evidence="5">
    <location>
        <begin position="93"/>
        <end position="113"/>
    </location>
</feature>
<evidence type="ECO:0000256" key="5">
    <source>
        <dbReference type="SAM" id="Phobius"/>
    </source>
</evidence>
<dbReference type="InterPro" id="IPR018499">
    <property type="entry name" value="Tetraspanin/Peripherin"/>
</dbReference>
<dbReference type="InterPro" id="IPR008952">
    <property type="entry name" value="Tetraspanin_EC2_sf"/>
</dbReference>
<organism evidence="6 7">
    <name type="scientific">Trichuris muris</name>
    <name type="common">Mouse whipworm</name>
    <dbReference type="NCBI Taxonomy" id="70415"/>
    <lineage>
        <taxon>Eukaryota</taxon>
        <taxon>Metazoa</taxon>
        <taxon>Ecdysozoa</taxon>
        <taxon>Nematoda</taxon>
        <taxon>Enoplea</taxon>
        <taxon>Dorylaimia</taxon>
        <taxon>Trichinellida</taxon>
        <taxon>Trichuridae</taxon>
        <taxon>Trichuris</taxon>
    </lineage>
</organism>
<dbReference type="Proteomes" id="UP000046395">
    <property type="component" value="Unassembled WGS sequence"/>
</dbReference>
<name>A0A5S6QTP7_TRIMR</name>
<feature type="transmembrane region" description="Helical" evidence="5">
    <location>
        <begin position="125"/>
        <end position="145"/>
    </location>
</feature>
<sequence>MRRILSNLYAFKSEAQEEPIGLRTVAEQHPLFPFLRRLLIVFCFVVSVLSFVTLILCVRLYINLNEIFSQHQVYTGWSSWKLMLPSFSSELSFCYFLTATSLLLWAASLYGFFRATHSEEYVLRHYIVLSLFIVIPAIVAIIYNLHGNNKLLDKALERTFESFVENHYRSGKMDMIFNSIVDHMQESHQCCGYRKLPEKMQNSPAHFAILYWLETTEWGQLQAYKISFSGNSMIEYVPRSCCRNKTLANCNIGIYQDRMVWNKQLEMNWTERIYTKSCYGFLQSSFPFQWD</sequence>
<accession>A0A5S6QTP7</accession>
<evidence type="ECO:0000256" key="1">
    <source>
        <dbReference type="ARBA" id="ARBA00004141"/>
    </source>
</evidence>
<dbReference type="STRING" id="70415.A0A5S6QTP7"/>
<keyword evidence="4 5" id="KW-0472">Membrane</keyword>
<dbReference type="WBParaSite" id="TMUE_2000010514.1">
    <property type="protein sequence ID" value="TMUE_2000010514.1"/>
    <property type="gene ID" value="WBGene00288653"/>
</dbReference>
<protein>
    <submittedName>
        <fullName evidence="7">Tetraspanin</fullName>
    </submittedName>
</protein>
<evidence type="ECO:0000313" key="6">
    <source>
        <dbReference type="Proteomes" id="UP000046395"/>
    </source>
</evidence>
<evidence type="ECO:0000313" key="7">
    <source>
        <dbReference type="WBParaSite" id="TMUE_2000010514.1"/>
    </source>
</evidence>
<keyword evidence="2 5" id="KW-0812">Transmembrane</keyword>
<dbReference type="SUPFAM" id="SSF48652">
    <property type="entry name" value="Tetraspanin"/>
    <property type="match status" value="1"/>
</dbReference>
<dbReference type="GO" id="GO:0016020">
    <property type="term" value="C:membrane"/>
    <property type="evidence" value="ECO:0007669"/>
    <property type="project" value="UniProtKB-SubCell"/>
</dbReference>
<evidence type="ECO:0000256" key="2">
    <source>
        <dbReference type="ARBA" id="ARBA00022692"/>
    </source>
</evidence>
<proteinExistence type="predicted"/>
<keyword evidence="6" id="KW-1185">Reference proteome</keyword>